<dbReference type="PROSITE" id="PS50110">
    <property type="entry name" value="RESPONSE_REGULATORY"/>
    <property type="match status" value="1"/>
</dbReference>
<dbReference type="InterPro" id="IPR039420">
    <property type="entry name" value="WalR-like"/>
</dbReference>
<feature type="modified residue" description="4-aspartylphosphate" evidence="5">
    <location>
        <position position="61"/>
    </location>
</feature>
<dbReference type="SMART" id="SM00421">
    <property type="entry name" value="HTH_LUXR"/>
    <property type="match status" value="1"/>
</dbReference>
<dbReference type="CDD" id="cd17535">
    <property type="entry name" value="REC_NarL-like"/>
    <property type="match status" value="1"/>
</dbReference>
<dbReference type="GO" id="GO:0000160">
    <property type="term" value="P:phosphorelay signal transduction system"/>
    <property type="evidence" value="ECO:0007669"/>
    <property type="project" value="InterPro"/>
</dbReference>
<accession>A0A7C4L0E9</accession>
<dbReference type="InterPro" id="IPR000792">
    <property type="entry name" value="Tscrpt_reg_LuxR_C"/>
</dbReference>
<dbReference type="GO" id="GO:0003677">
    <property type="term" value="F:DNA binding"/>
    <property type="evidence" value="ECO:0007669"/>
    <property type="project" value="UniProtKB-KW"/>
</dbReference>
<keyword evidence="1 5" id="KW-0597">Phosphoprotein</keyword>
<dbReference type="PANTHER" id="PTHR43214">
    <property type="entry name" value="TWO-COMPONENT RESPONSE REGULATOR"/>
    <property type="match status" value="1"/>
</dbReference>
<protein>
    <submittedName>
        <fullName evidence="8">Response regulator transcription factor</fullName>
    </submittedName>
</protein>
<dbReference type="SMART" id="SM00448">
    <property type="entry name" value="REC"/>
    <property type="match status" value="1"/>
</dbReference>
<dbReference type="SUPFAM" id="SSF46894">
    <property type="entry name" value="C-terminal effector domain of the bipartite response regulators"/>
    <property type="match status" value="1"/>
</dbReference>
<gene>
    <name evidence="8" type="ORF">ENT17_11310</name>
</gene>
<dbReference type="Gene3D" id="3.40.50.2300">
    <property type="match status" value="1"/>
</dbReference>
<keyword evidence="3" id="KW-0238">DNA-binding</keyword>
<dbReference type="AlphaFoldDB" id="A0A7C4L0E9"/>
<dbReference type="Pfam" id="PF00196">
    <property type="entry name" value="GerE"/>
    <property type="match status" value="1"/>
</dbReference>
<dbReference type="GO" id="GO:0006355">
    <property type="term" value="P:regulation of DNA-templated transcription"/>
    <property type="evidence" value="ECO:0007669"/>
    <property type="project" value="InterPro"/>
</dbReference>
<name>A0A7C4L0E9_9CHLR</name>
<evidence type="ECO:0000256" key="1">
    <source>
        <dbReference type="ARBA" id="ARBA00022553"/>
    </source>
</evidence>
<evidence type="ECO:0000313" key="8">
    <source>
        <dbReference type="EMBL" id="HGS88186.1"/>
    </source>
</evidence>
<evidence type="ECO:0000259" key="7">
    <source>
        <dbReference type="PROSITE" id="PS50110"/>
    </source>
</evidence>
<keyword evidence="4" id="KW-0804">Transcription</keyword>
<dbReference type="InterPro" id="IPR001789">
    <property type="entry name" value="Sig_transdc_resp-reg_receiver"/>
</dbReference>
<dbReference type="InterPro" id="IPR016032">
    <property type="entry name" value="Sig_transdc_resp-reg_C-effctor"/>
</dbReference>
<evidence type="ECO:0000256" key="3">
    <source>
        <dbReference type="ARBA" id="ARBA00023125"/>
    </source>
</evidence>
<dbReference type="PANTHER" id="PTHR43214:SF41">
    <property type="entry name" value="NITRATE_NITRITE RESPONSE REGULATOR PROTEIN NARP"/>
    <property type="match status" value="1"/>
</dbReference>
<dbReference type="PROSITE" id="PS50043">
    <property type="entry name" value="HTH_LUXR_2"/>
    <property type="match status" value="1"/>
</dbReference>
<reference evidence="8" key="1">
    <citation type="journal article" date="2020" name="mSystems">
        <title>Genome- and Community-Level Interaction Insights into Carbon Utilization and Element Cycling Functions of Hydrothermarchaeota in Hydrothermal Sediment.</title>
        <authorList>
            <person name="Zhou Z."/>
            <person name="Liu Y."/>
            <person name="Xu W."/>
            <person name="Pan J."/>
            <person name="Luo Z.H."/>
            <person name="Li M."/>
        </authorList>
    </citation>
    <scope>NUCLEOTIDE SEQUENCE [LARGE SCALE GENOMIC DNA]</scope>
    <source>
        <strain evidence="8">SpSt-556</strain>
    </source>
</reference>
<keyword evidence="2" id="KW-0805">Transcription regulation</keyword>
<evidence type="ECO:0000256" key="4">
    <source>
        <dbReference type="ARBA" id="ARBA00023163"/>
    </source>
</evidence>
<feature type="domain" description="HTH luxR-type" evidence="6">
    <location>
        <begin position="151"/>
        <end position="216"/>
    </location>
</feature>
<evidence type="ECO:0000256" key="5">
    <source>
        <dbReference type="PROSITE-ProRule" id="PRU00169"/>
    </source>
</evidence>
<dbReference type="PRINTS" id="PR00038">
    <property type="entry name" value="HTHLUXR"/>
</dbReference>
<dbReference type="SUPFAM" id="SSF52172">
    <property type="entry name" value="CheY-like"/>
    <property type="match status" value="1"/>
</dbReference>
<dbReference type="InterPro" id="IPR058245">
    <property type="entry name" value="NreC/VraR/RcsB-like_REC"/>
</dbReference>
<dbReference type="InterPro" id="IPR011006">
    <property type="entry name" value="CheY-like_superfamily"/>
</dbReference>
<sequence>MKPNSSEKKRILLADDHAILRSGLRLMLSSQPDWEVVGEAASGAETIEKCEQLQPHLILLDVSMPGGSGLDILPALRRVAPGVRILILTMHDDKHYLQEALRSGASGYVLKKAADTELITAIQAVLKGEFYVHHSMMRFVLEEVLDSQPSPSDEWEQLSEREQQVLQLVALGYTSAEIAEQLSLSPKTVETYRARGMEKLGLRSRAALVRYALQRGLISPS</sequence>
<evidence type="ECO:0000259" key="6">
    <source>
        <dbReference type="PROSITE" id="PS50043"/>
    </source>
</evidence>
<dbReference type="CDD" id="cd06170">
    <property type="entry name" value="LuxR_C_like"/>
    <property type="match status" value="1"/>
</dbReference>
<proteinExistence type="predicted"/>
<feature type="domain" description="Response regulatory" evidence="7">
    <location>
        <begin position="10"/>
        <end position="126"/>
    </location>
</feature>
<comment type="caution">
    <text evidence="8">The sequence shown here is derived from an EMBL/GenBank/DDBJ whole genome shotgun (WGS) entry which is preliminary data.</text>
</comment>
<organism evidence="8">
    <name type="scientific">Bellilinea caldifistulae</name>
    <dbReference type="NCBI Taxonomy" id="360411"/>
    <lineage>
        <taxon>Bacteria</taxon>
        <taxon>Bacillati</taxon>
        <taxon>Chloroflexota</taxon>
        <taxon>Anaerolineae</taxon>
        <taxon>Anaerolineales</taxon>
        <taxon>Anaerolineaceae</taxon>
        <taxon>Bellilinea</taxon>
    </lineage>
</organism>
<dbReference type="Pfam" id="PF00072">
    <property type="entry name" value="Response_reg"/>
    <property type="match status" value="1"/>
</dbReference>
<evidence type="ECO:0000256" key="2">
    <source>
        <dbReference type="ARBA" id="ARBA00023015"/>
    </source>
</evidence>
<dbReference type="EMBL" id="DSXR01000116">
    <property type="protein sequence ID" value="HGS88186.1"/>
    <property type="molecule type" value="Genomic_DNA"/>
</dbReference>